<keyword evidence="3" id="KW-1003">Cell membrane</keyword>
<reference evidence="11 12" key="1">
    <citation type="submission" date="2022-10" db="EMBL/GenBank/DDBJ databases">
        <title>Pararhodobacter sp. nov., isolated from marine algae.</title>
        <authorList>
            <person name="Choi B.J."/>
            <person name="Kim J.M."/>
            <person name="Lee J.K."/>
            <person name="Choi D.G."/>
            <person name="Jeon C.O."/>
        </authorList>
    </citation>
    <scope>NUCLEOTIDE SEQUENCE [LARGE SCALE GENOMIC DNA]</scope>
    <source>
        <strain evidence="11 12">ZQ420</strain>
    </source>
</reference>
<evidence type="ECO:0000256" key="3">
    <source>
        <dbReference type="ARBA" id="ARBA00022475"/>
    </source>
</evidence>
<evidence type="ECO:0000256" key="6">
    <source>
        <dbReference type="ARBA" id="ARBA00022989"/>
    </source>
</evidence>
<dbReference type="EMBL" id="JAPDFL010000002">
    <property type="protein sequence ID" value="MCW1935020.1"/>
    <property type="molecule type" value="Genomic_DNA"/>
</dbReference>
<feature type="transmembrane region" description="Helical" evidence="9">
    <location>
        <begin position="21"/>
        <end position="43"/>
    </location>
</feature>
<evidence type="ECO:0000256" key="4">
    <source>
        <dbReference type="ARBA" id="ARBA00022519"/>
    </source>
</evidence>
<comment type="similarity">
    <text evidence="8 9">Belongs to the TRAP transporter small permease family.</text>
</comment>
<accession>A0ABT3H5K3</accession>
<organism evidence="11 12">
    <name type="scientific">Pararhodobacter zhoushanensis</name>
    <dbReference type="NCBI Taxonomy" id="2479545"/>
    <lineage>
        <taxon>Bacteria</taxon>
        <taxon>Pseudomonadati</taxon>
        <taxon>Pseudomonadota</taxon>
        <taxon>Alphaproteobacteria</taxon>
        <taxon>Rhodobacterales</taxon>
        <taxon>Paracoccaceae</taxon>
        <taxon>Pararhodobacter</taxon>
    </lineage>
</organism>
<dbReference type="Pfam" id="PF04290">
    <property type="entry name" value="DctQ"/>
    <property type="match status" value="1"/>
</dbReference>
<comment type="function">
    <text evidence="9">Part of the tripartite ATP-independent periplasmic (TRAP) transport system.</text>
</comment>
<dbReference type="PANTHER" id="PTHR35011:SF2">
    <property type="entry name" value="2,3-DIKETO-L-GULONATE TRAP TRANSPORTER SMALL PERMEASE PROTEIN YIAM"/>
    <property type="match status" value="1"/>
</dbReference>
<feature type="transmembrane region" description="Helical" evidence="9">
    <location>
        <begin position="55"/>
        <end position="73"/>
    </location>
</feature>
<name>A0ABT3H5K3_9RHOB</name>
<keyword evidence="12" id="KW-1185">Reference proteome</keyword>
<evidence type="ECO:0000256" key="8">
    <source>
        <dbReference type="ARBA" id="ARBA00038436"/>
    </source>
</evidence>
<evidence type="ECO:0000256" key="5">
    <source>
        <dbReference type="ARBA" id="ARBA00022692"/>
    </source>
</evidence>
<feature type="transmembrane region" description="Helical" evidence="9">
    <location>
        <begin position="133"/>
        <end position="157"/>
    </location>
</feature>
<dbReference type="PANTHER" id="PTHR35011">
    <property type="entry name" value="2,3-DIKETO-L-GULONATE TRAP TRANSPORTER SMALL PERMEASE PROTEIN YIAM"/>
    <property type="match status" value="1"/>
</dbReference>
<feature type="transmembrane region" description="Helical" evidence="9">
    <location>
        <begin position="94"/>
        <end position="113"/>
    </location>
</feature>
<evidence type="ECO:0000256" key="7">
    <source>
        <dbReference type="ARBA" id="ARBA00023136"/>
    </source>
</evidence>
<keyword evidence="2 9" id="KW-0813">Transport</keyword>
<dbReference type="RefSeq" id="WP_264507905.1">
    <property type="nucleotide sequence ID" value="NZ_JAPDFL010000002.1"/>
</dbReference>
<evidence type="ECO:0000313" key="12">
    <source>
        <dbReference type="Proteomes" id="UP001208938"/>
    </source>
</evidence>
<gene>
    <name evidence="11" type="ORF">OKW52_22875</name>
</gene>
<comment type="subunit">
    <text evidence="9">The complex comprises the extracytoplasmic solute receptor protein and the two transmembrane proteins.</text>
</comment>
<proteinExistence type="inferred from homology"/>
<keyword evidence="6 9" id="KW-1133">Transmembrane helix</keyword>
<dbReference type="InterPro" id="IPR055348">
    <property type="entry name" value="DctQ"/>
</dbReference>
<comment type="subcellular location">
    <subcellularLocation>
        <location evidence="1 9">Cell inner membrane</location>
        <topology evidence="1 9">Multi-pass membrane protein</topology>
    </subcellularLocation>
</comment>
<protein>
    <recommendedName>
        <fullName evidence="9">TRAP transporter small permease protein</fullName>
    </recommendedName>
</protein>
<dbReference type="InterPro" id="IPR007387">
    <property type="entry name" value="TRAP_DctQ"/>
</dbReference>
<dbReference type="Proteomes" id="UP001208938">
    <property type="component" value="Unassembled WGS sequence"/>
</dbReference>
<evidence type="ECO:0000256" key="1">
    <source>
        <dbReference type="ARBA" id="ARBA00004429"/>
    </source>
</evidence>
<keyword evidence="7 9" id="KW-0472">Membrane</keyword>
<sequence>MTPLFDRFHATTTALNRWVRRVAGLLFALMLLIMLFQVAARYIFSSPPVWSEELARWLMVWGGLLGASVAFHTHADPAMVKAPLDSLRRQKIQAVARLIAAFGFFLPVLWYSWPFLLRQINQPSEGMQISSAWMVSALPVAAILICLHALAGLGAVWSPRIRAAEIEKQRQGHGDS</sequence>
<keyword evidence="4 9" id="KW-0997">Cell inner membrane</keyword>
<evidence type="ECO:0000256" key="2">
    <source>
        <dbReference type="ARBA" id="ARBA00022448"/>
    </source>
</evidence>
<evidence type="ECO:0000313" key="11">
    <source>
        <dbReference type="EMBL" id="MCW1935020.1"/>
    </source>
</evidence>
<feature type="domain" description="Tripartite ATP-independent periplasmic transporters DctQ component" evidence="10">
    <location>
        <begin position="30"/>
        <end position="151"/>
    </location>
</feature>
<keyword evidence="5 9" id="KW-0812">Transmembrane</keyword>
<evidence type="ECO:0000259" key="10">
    <source>
        <dbReference type="Pfam" id="PF04290"/>
    </source>
</evidence>
<comment type="caution">
    <text evidence="11">The sequence shown here is derived from an EMBL/GenBank/DDBJ whole genome shotgun (WGS) entry which is preliminary data.</text>
</comment>
<evidence type="ECO:0000256" key="9">
    <source>
        <dbReference type="RuleBase" id="RU369079"/>
    </source>
</evidence>